<gene>
    <name evidence="2" type="ORF">HB776_05535</name>
</gene>
<sequence>MSIDSIASLFVMLGQTADKTISKLEDVVPKDSLFLGKETDLALLAPSTVRKAVEASEPYKLFFFFEAYLRDMIVGVLSKEGTEANWYDKVPKDVQDEIVKLETTEEIKSWMSLGSRDKSALMTLPQLLKVIEHNWKEDFDDLIRDRGLIQEARLLVHLRNTICHMSVIPGEELERIRQTMRDWFRVVAP</sequence>
<dbReference type="InterPro" id="IPR041650">
    <property type="entry name" value="HEPN_Swt1"/>
</dbReference>
<dbReference type="RefSeq" id="WP_184515870.1">
    <property type="nucleotide sequence ID" value="NZ_CP050292.1"/>
</dbReference>
<evidence type="ECO:0000313" key="2">
    <source>
        <dbReference type="EMBL" id="QND70754.1"/>
    </source>
</evidence>
<reference evidence="3" key="1">
    <citation type="journal article" date="2020" name="Mol. Plant Microbe">
        <title>Rhizobial microsymbionts of the narrowly endemic Oxytropis species growing in Kamchatka are characterized by significant genetic diversity and possess a set of genes that are associated with T3SS and T6SS secretion systems and can affect the development of symbiosis.</title>
        <authorList>
            <person name="Safronova V."/>
            <person name="Guro P."/>
            <person name="Sazanova A."/>
            <person name="Kuznetsova I."/>
            <person name="Belimov A."/>
            <person name="Yakubov V."/>
            <person name="Chirak E."/>
            <person name="Afonin A."/>
            <person name="Gogolev Y."/>
            <person name="Andronov E."/>
            <person name="Tikhonovich I."/>
        </authorList>
    </citation>
    <scope>NUCLEOTIDE SEQUENCE [LARGE SCALE GENOMIC DNA]</scope>
    <source>
        <strain evidence="3">581</strain>
    </source>
</reference>
<evidence type="ECO:0000313" key="3">
    <source>
        <dbReference type="Proteomes" id="UP000515291"/>
    </source>
</evidence>
<organism evidence="2 3">
    <name type="scientific">Tardiphaga robiniae</name>
    <dbReference type="NCBI Taxonomy" id="943830"/>
    <lineage>
        <taxon>Bacteria</taxon>
        <taxon>Pseudomonadati</taxon>
        <taxon>Pseudomonadota</taxon>
        <taxon>Alphaproteobacteria</taxon>
        <taxon>Hyphomicrobiales</taxon>
        <taxon>Nitrobacteraceae</taxon>
        <taxon>Tardiphaga</taxon>
    </lineage>
</organism>
<dbReference type="EMBL" id="CP050292">
    <property type="protein sequence ID" value="QND70754.1"/>
    <property type="molecule type" value="Genomic_DNA"/>
</dbReference>
<dbReference type="Pfam" id="PF18731">
    <property type="entry name" value="HEPN_Swt1"/>
    <property type="match status" value="1"/>
</dbReference>
<proteinExistence type="predicted"/>
<accession>A0A7G6TVH2</accession>
<name>A0A7G6TVH2_9BRAD</name>
<dbReference type="KEGG" id="trb:HB776_05535"/>
<protein>
    <recommendedName>
        <fullName evidence="1">Swt1-like HEPN domain-containing protein</fullName>
    </recommendedName>
</protein>
<evidence type="ECO:0000259" key="1">
    <source>
        <dbReference type="Pfam" id="PF18731"/>
    </source>
</evidence>
<dbReference type="AlphaFoldDB" id="A0A7G6TVH2"/>
<dbReference type="Proteomes" id="UP000515291">
    <property type="component" value="Chromosome"/>
</dbReference>
<feature type="domain" description="Swt1-like HEPN" evidence="1">
    <location>
        <begin position="60"/>
        <end position="187"/>
    </location>
</feature>